<evidence type="ECO:0000256" key="6">
    <source>
        <dbReference type="SAM" id="Phobius"/>
    </source>
</evidence>
<comment type="caution">
    <text evidence="8">The sequence shown here is derived from an EMBL/GenBank/DDBJ whole genome shotgun (WGS) entry which is preliminary data.</text>
</comment>
<feature type="transmembrane region" description="Helical" evidence="6">
    <location>
        <begin position="199"/>
        <end position="220"/>
    </location>
</feature>
<dbReference type="EMBL" id="JALIDZ010000017">
    <property type="protein sequence ID" value="MCT8974892.1"/>
    <property type="molecule type" value="Genomic_DNA"/>
</dbReference>
<evidence type="ECO:0000256" key="1">
    <source>
        <dbReference type="ARBA" id="ARBA00004141"/>
    </source>
</evidence>
<keyword evidence="3 6" id="KW-0812">Transmembrane</keyword>
<reference evidence="8 9" key="1">
    <citation type="submission" date="2022-04" db="EMBL/GenBank/DDBJ databases">
        <authorList>
            <person name="Ye Y.-Q."/>
            <person name="Du Z.-J."/>
        </authorList>
    </citation>
    <scope>NUCLEOTIDE SEQUENCE [LARGE SCALE GENOMIC DNA]</scope>
    <source>
        <strain evidence="8 9">A6E488</strain>
    </source>
</reference>
<evidence type="ECO:0000256" key="3">
    <source>
        <dbReference type="ARBA" id="ARBA00022692"/>
    </source>
</evidence>
<keyword evidence="4 6" id="KW-1133">Transmembrane helix</keyword>
<feature type="domain" description="EamA" evidence="7">
    <location>
        <begin position="6"/>
        <end position="124"/>
    </location>
</feature>
<evidence type="ECO:0000256" key="2">
    <source>
        <dbReference type="ARBA" id="ARBA00009853"/>
    </source>
</evidence>
<feature type="transmembrane region" description="Helical" evidence="6">
    <location>
        <begin position="22"/>
        <end position="40"/>
    </location>
</feature>
<comment type="similarity">
    <text evidence="2">Belongs to the drug/metabolite transporter (DMT) superfamily. 10 TMS drug/metabolite exporter (DME) (TC 2.A.7.3) family.</text>
</comment>
<keyword evidence="9" id="KW-1185">Reference proteome</keyword>
<feature type="transmembrane region" description="Helical" evidence="6">
    <location>
        <begin position="171"/>
        <end position="193"/>
    </location>
</feature>
<evidence type="ECO:0000256" key="5">
    <source>
        <dbReference type="ARBA" id="ARBA00023136"/>
    </source>
</evidence>
<comment type="subcellular location">
    <subcellularLocation>
        <location evidence="1">Membrane</location>
        <topology evidence="1">Multi-pass membrane protein</topology>
    </subcellularLocation>
</comment>
<dbReference type="GO" id="GO:0016020">
    <property type="term" value="C:membrane"/>
    <property type="evidence" value="ECO:0007669"/>
    <property type="project" value="UniProtKB-SubCell"/>
</dbReference>
<dbReference type="PANTHER" id="PTHR22911:SF6">
    <property type="entry name" value="SOLUTE CARRIER FAMILY 35 MEMBER G1"/>
    <property type="match status" value="1"/>
</dbReference>
<proteinExistence type="inferred from homology"/>
<dbReference type="Pfam" id="PF00892">
    <property type="entry name" value="EamA"/>
    <property type="match status" value="2"/>
</dbReference>
<name>A0AAW5R716_9HYPH</name>
<accession>A0AAW5R716</accession>
<evidence type="ECO:0000313" key="8">
    <source>
        <dbReference type="EMBL" id="MCT8974892.1"/>
    </source>
</evidence>
<evidence type="ECO:0000259" key="7">
    <source>
        <dbReference type="Pfam" id="PF00892"/>
    </source>
</evidence>
<feature type="transmembrane region" description="Helical" evidence="6">
    <location>
        <begin position="60"/>
        <end position="77"/>
    </location>
</feature>
<protein>
    <submittedName>
        <fullName evidence="8">DMT family transporter</fullName>
    </submittedName>
</protein>
<dbReference type="AlphaFoldDB" id="A0AAW5R716"/>
<feature type="transmembrane region" description="Helical" evidence="6">
    <location>
        <begin position="138"/>
        <end position="159"/>
    </location>
</feature>
<feature type="transmembrane region" description="Helical" evidence="6">
    <location>
        <begin position="83"/>
        <end position="101"/>
    </location>
</feature>
<organism evidence="8 9">
    <name type="scientific">Microbaculum marinisediminis</name>
    <dbReference type="NCBI Taxonomy" id="2931392"/>
    <lineage>
        <taxon>Bacteria</taxon>
        <taxon>Pseudomonadati</taxon>
        <taxon>Pseudomonadota</taxon>
        <taxon>Alphaproteobacteria</taxon>
        <taxon>Hyphomicrobiales</taxon>
        <taxon>Tepidamorphaceae</taxon>
        <taxon>Microbaculum</taxon>
    </lineage>
</organism>
<evidence type="ECO:0000313" key="9">
    <source>
        <dbReference type="Proteomes" id="UP001320898"/>
    </source>
</evidence>
<feature type="domain" description="EamA" evidence="7">
    <location>
        <begin position="140"/>
        <end position="269"/>
    </location>
</feature>
<feature type="transmembrane region" description="Helical" evidence="6">
    <location>
        <begin position="227"/>
        <end position="246"/>
    </location>
</feature>
<dbReference type="InterPro" id="IPR000620">
    <property type="entry name" value="EamA_dom"/>
</dbReference>
<feature type="transmembrane region" description="Helical" evidence="6">
    <location>
        <begin position="108"/>
        <end position="126"/>
    </location>
</feature>
<sequence length="291" mass="31110">MVLVVMAAMVKYLTTSVPIGELMFARSFFALPPLVVWMAFRREFPFALKTRRFKGHMLRGAFGAAAMAGYFVGLSYLPLPDMTAIWFVAPLLTLALATVMLGETVGLLRWSAVGIGFLGVILILSPHLGSGISAADDAAIGAVIGFAGAALTALAMIQVRQLTGTETTAAIVFYFSVTATLFSLLTLPFGWVVPDGRTALLLVAIGTVGGVGQILLTLAYRYAPVSVIAPFDYTAMIWSLLIGYVVFGEVPYPIVLVGSAIVIGAGLFVIWREHQLGIKRERQRKASPPPV</sequence>
<dbReference type="SUPFAM" id="SSF103481">
    <property type="entry name" value="Multidrug resistance efflux transporter EmrE"/>
    <property type="match status" value="2"/>
</dbReference>
<dbReference type="Proteomes" id="UP001320898">
    <property type="component" value="Unassembled WGS sequence"/>
</dbReference>
<keyword evidence="5 6" id="KW-0472">Membrane</keyword>
<dbReference type="InterPro" id="IPR037185">
    <property type="entry name" value="EmrE-like"/>
</dbReference>
<feature type="transmembrane region" description="Helical" evidence="6">
    <location>
        <begin position="252"/>
        <end position="271"/>
    </location>
</feature>
<evidence type="ECO:0000256" key="4">
    <source>
        <dbReference type="ARBA" id="ARBA00022989"/>
    </source>
</evidence>
<dbReference type="PANTHER" id="PTHR22911">
    <property type="entry name" value="ACYL-MALONYL CONDENSING ENZYME-RELATED"/>
    <property type="match status" value="1"/>
</dbReference>
<gene>
    <name evidence="8" type="ORF">MUB46_23790</name>
</gene>